<feature type="signal peptide" evidence="1">
    <location>
        <begin position="1"/>
        <end position="17"/>
    </location>
</feature>
<dbReference type="eggNOG" id="ENOG502RQ08">
    <property type="taxonomic scope" value="Eukaryota"/>
</dbReference>
<dbReference type="Proteomes" id="UP000001997">
    <property type="component" value="Unassembled WGS sequence"/>
</dbReference>
<keyword evidence="1" id="KW-0732">Signal</keyword>
<dbReference type="InParanoid" id="A5DES2"/>
<reference evidence="2 3" key="1">
    <citation type="journal article" date="2009" name="Nature">
        <title>Evolution of pathogenicity and sexual reproduction in eight Candida genomes.</title>
        <authorList>
            <person name="Butler G."/>
            <person name="Rasmussen M.D."/>
            <person name="Lin M.F."/>
            <person name="Santos M.A."/>
            <person name="Sakthikumar S."/>
            <person name="Munro C.A."/>
            <person name="Rheinbay E."/>
            <person name="Grabherr M."/>
            <person name="Forche A."/>
            <person name="Reedy J.L."/>
            <person name="Agrafioti I."/>
            <person name="Arnaud M.B."/>
            <person name="Bates S."/>
            <person name="Brown A.J."/>
            <person name="Brunke S."/>
            <person name="Costanzo M.C."/>
            <person name="Fitzpatrick D.A."/>
            <person name="de Groot P.W."/>
            <person name="Harris D."/>
            <person name="Hoyer L.L."/>
            <person name="Hube B."/>
            <person name="Klis F.M."/>
            <person name="Kodira C."/>
            <person name="Lennard N."/>
            <person name="Logue M.E."/>
            <person name="Martin R."/>
            <person name="Neiman A.M."/>
            <person name="Nikolaou E."/>
            <person name="Quail M.A."/>
            <person name="Quinn J."/>
            <person name="Santos M.C."/>
            <person name="Schmitzberger F.F."/>
            <person name="Sherlock G."/>
            <person name="Shah P."/>
            <person name="Silverstein K.A."/>
            <person name="Skrzypek M.S."/>
            <person name="Soll D."/>
            <person name="Staggs R."/>
            <person name="Stansfield I."/>
            <person name="Stumpf M.P."/>
            <person name="Sudbery P.E."/>
            <person name="Srikantha T."/>
            <person name="Zeng Q."/>
            <person name="Berman J."/>
            <person name="Berriman M."/>
            <person name="Heitman J."/>
            <person name="Gow N.A."/>
            <person name="Lorenz M.C."/>
            <person name="Birren B.W."/>
            <person name="Kellis M."/>
            <person name="Cuomo C.A."/>
        </authorList>
    </citation>
    <scope>NUCLEOTIDE SEQUENCE [LARGE SCALE GENOMIC DNA]</scope>
    <source>
        <strain evidence="3">ATCC 6260 / CBS 566 / DSM 6381 / JCM 1539 / NBRC 10279 / NRRL Y-324</strain>
    </source>
</reference>
<dbReference type="HOGENOM" id="CLU_101843_0_0_1"/>
<dbReference type="GeneID" id="5127903"/>
<dbReference type="RefSeq" id="XP_001486102.1">
    <property type="nucleotide sequence ID" value="XM_001486052.1"/>
</dbReference>
<name>A5DES2_PICGU</name>
<dbReference type="OrthoDB" id="4091906at2759"/>
<gene>
    <name evidence="2" type="ORF">PGUG_01773</name>
</gene>
<organism evidence="2 3">
    <name type="scientific">Meyerozyma guilliermondii (strain ATCC 6260 / CBS 566 / DSM 6381 / JCM 1539 / NBRC 10279 / NRRL Y-324)</name>
    <name type="common">Yeast</name>
    <name type="synonym">Candida guilliermondii</name>
    <dbReference type="NCBI Taxonomy" id="294746"/>
    <lineage>
        <taxon>Eukaryota</taxon>
        <taxon>Fungi</taxon>
        <taxon>Dikarya</taxon>
        <taxon>Ascomycota</taxon>
        <taxon>Saccharomycotina</taxon>
        <taxon>Pichiomycetes</taxon>
        <taxon>Debaryomycetaceae</taxon>
        <taxon>Meyerozyma</taxon>
    </lineage>
</organism>
<evidence type="ECO:0000256" key="1">
    <source>
        <dbReference type="SAM" id="SignalP"/>
    </source>
</evidence>
<dbReference type="AlphaFoldDB" id="A5DES2"/>
<dbReference type="KEGG" id="pgu:PGUG_01773"/>
<keyword evidence="3" id="KW-1185">Reference proteome</keyword>
<dbReference type="EMBL" id="CH408156">
    <property type="protein sequence ID" value="EDK37675.1"/>
    <property type="molecule type" value="Genomic_DNA"/>
</dbReference>
<dbReference type="OMA" id="FSLIAHH"/>
<accession>A5DES2</accession>
<evidence type="ECO:0000313" key="2">
    <source>
        <dbReference type="EMBL" id="EDK37675.1"/>
    </source>
</evidence>
<protein>
    <submittedName>
        <fullName evidence="2">Uncharacterized protein</fullName>
    </submittedName>
</protein>
<proteinExistence type="predicted"/>
<sequence length="207" mass="23347">MKFAALFFFIFVGHVCALALPKRFYQPTSPMFSMIALHNGSVFQYNLVKYDGTDLLLHADDKAFFGRIKANNGYVLNIPGATGNSNNTNSTSSVPPSNVNVRVDKNNKLTTTTRANQSTTHFGVRRSLLTYKNSTHFKACPLTNYRGEYEIYANNLNKTRCPRNATGYDISLLVQIDATLNYDSSTNTRNSTLPFKKRKRSLPFFMK</sequence>
<dbReference type="VEuPathDB" id="FungiDB:PGUG_01773"/>
<feature type="chain" id="PRO_5002679902" evidence="1">
    <location>
        <begin position="18"/>
        <end position="207"/>
    </location>
</feature>
<evidence type="ECO:0000313" key="3">
    <source>
        <dbReference type="Proteomes" id="UP000001997"/>
    </source>
</evidence>